<reference evidence="1" key="1">
    <citation type="submission" date="2020-05" db="EMBL/GenBank/DDBJ databases">
        <authorList>
            <person name="Chiriac C."/>
            <person name="Salcher M."/>
            <person name="Ghai R."/>
            <person name="Kavagutti S V."/>
        </authorList>
    </citation>
    <scope>NUCLEOTIDE SEQUENCE</scope>
</reference>
<organism evidence="1">
    <name type="scientific">uncultured Caudovirales phage</name>
    <dbReference type="NCBI Taxonomy" id="2100421"/>
    <lineage>
        <taxon>Viruses</taxon>
        <taxon>Duplodnaviria</taxon>
        <taxon>Heunggongvirae</taxon>
        <taxon>Uroviricota</taxon>
        <taxon>Caudoviricetes</taxon>
        <taxon>Peduoviridae</taxon>
        <taxon>Maltschvirus</taxon>
        <taxon>Maltschvirus maltsch</taxon>
    </lineage>
</organism>
<protein>
    <submittedName>
        <fullName evidence="1">Uncharacterized protein</fullName>
    </submittedName>
</protein>
<evidence type="ECO:0000313" key="1">
    <source>
        <dbReference type="EMBL" id="CAB4195080.1"/>
    </source>
</evidence>
<accession>A0A6J5RC38</accession>
<sequence>MSSIIGAKAPSDDEEEEITLDVGDKVNVGISSLYRHGGLEMWLKVGVDVTVRPGEDAQETFDRGFTFCVAGLTDAIDEFKKEEV</sequence>
<proteinExistence type="predicted"/>
<gene>
    <name evidence="1" type="ORF">UFOVP1279_30</name>
</gene>
<name>A0A6J5RC38_9CAUD</name>
<dbReference type="EMBL" id="LR797224">
    <property type="protein sequence ID" value="CAB4195080.1"/>
    <property type="molecule type" value="Genomic_DNA"/>
</dbReference>